<dbReference type="CDD" id="cd01335">
    <property type="entry name" value="Radical_SAM"/>
    <property type="match status" value="1"/>
</dbReference>
<dbReference type="GO" id="GO:0005737">
    <property type="term" value="C:cytoplasm"/>
    <property type="evidence" value="ECO:0007669"/>
    <property type="project" value="UniProtKB-SubCell"/>
</dbReference>
<keyword evidence="6 9" id="KW-0408">Iron</keyword>
<evidence type="ECO:0000256" key="6">
    <source>
        <dbReference type="ARBA" id="ARBA00023004"/>
    </source>
</evidence>
<protein>
    <recommendedName>
        <fullName evidence="9">Lipoyl synthase</fullName>
        <ecNumber evidence="9">2.8.1.8</ecNumber>
    </recommendedName>
    <alternativeName>
        <fullName evidence="9">Lip-syn</fullName>
        <shortName evidence="9">LS</shortName>
    </alternativeName>
    <alternativeName>
        <fullName evidence="9">Lipoate synthase</fullName>
    </alternativeName>
    <alternativeName>
        <fullName evidence="9">Lipoic acid synthase</fullName>
    </alternativeName>
    <alternativeName>
        <fullName evidence="9">Sulfur insertion protein LipA</fullName>
    </alternativeName>
</protein>
<dbReference type="Gene3D" id="3.20.20.70">
    <property type="entry name" value="Aldolase class I"/>
    <property type="match status" value="1"/>
</dbReference>
<keyword evidence="2 9" id="KW-0963">Cytoplasm</keyword>
<keyword evidence="5 9" id="KW-0479">Metal-binding</keyword>
<keyword evidence="1 9" id="KW-0004">4Fe-4S</keyword>
<comment type="function">
    <text evidence="9">Catalyzes the radical-mediated insertion of two sulfur atoms into the C-6 and C-8 positions of the octanoyl moiety bound to the lipoyl domains of lipoate-dependent enzymes, thereby converting the octanoylated domains into lipoylated derivatives.</text>
</comment>
<dbReference type="PROSITE" id="PS51918">
    <property type="entry name" value="RADICAL_SAM"/>
    <property type="match status" value="1"/>
</dbReference>
<keyword evidence="4 9" id="KW-0949">S-adenosyl-L-methionine</keyword>
<organism evidence="11 12">
    <name type="scientific">candidate division KSB3 bacterium</name>
    <dbReference type="NCBI Taxonomy" id="2044937"/>
    <lineage>
        <taxon>Bacteria</taxon>
        <taxon>candidate division KSB3</taxon>
    </lineage>
</organism>
<name>A0A2G6E563_9BACT</name>
<comment type="pathway">
    <text evidence="9">Protein modification; protein lipoylation via endogenous pathway; protein N(6)-(lipoyl)lysine from octanoyl-[acyl-carrier-protein]: step 2/2.</text>
</comment>
<dbReference type="GO" id="GO:0009249">
    <property type="term" value="P:protein lipoylation"/>
    <property type="evidence" value="ECO:0007669"/>
    <property type="project" value="UniProtKB-UniRule"/>
</dbReference>
<dbReference type="GO" id="GO:0051539">
    <property type="term" value="F:4 iron, 4 sulfur cluster binding"/>
    <property type="evidence" value="ECO:0007669"/>
    <property type="project" value="UniProtKB-UniRule"/>
</dbReference>
<gene>
    <name evidence="9 11" type="primary">lipA</name>
    <name evidence="11" type="ORF">CSB45_09325</name>
</gene>
<dbReference type="EC" id="2.8.1.8" evidence="9"/>
<accession>A0A2G6E563</accession>
<keyword evidence="7 9" id="KW-0411">Iron-sulfur</keyword>
<evidence type="ECO:0000313" key="12">
    <source>
        <dbReference type="Proteomes" id="UP000229740"/>
    </source>
</evidence>
<feature type="binding site" evidence="9">
    <location>
        <position position="271"/>
    </location>
    <ligand>
        <name>[4Fe-4S] cluster</name>
        <dbReference type="ChEBI" id="CHEBI:49883"/>
        <label>1</label>
    </ligand>
</feature>
<comment type="similarity">
    <text evidence="9">Belongs to the radical SAM superfamily. Lipoyl synthase family.</text>
</comment>
<dbReference type="PANTHER" id="PTHR10949:SF0">
    <property type="entry name" value="LIPOYL SYNTHASE, MITOCHONDRIAL"/>
    <property type="match status" value="1"/>
</dbReference>
<dbReference type="SFLD" id="SFLDS00029">
    <property type="entry name" value="Radical_SAM"/>
    <property type="match status" value="1"/>
</dbReference>
<feature type="binding site" evidence="9">
    <location>
        <position position="60"/>
    </location>
    <ligand>
        <name>[4Fe-4S] cluster</name>
        <dbReference type="ChEBI" id="CHEBI:49883"/>
        <label>2</label>
        <note>4Fe-4S-S-AdoMet</note>
    </ligand>
</feature>
<comment type="cofactor">
    <cofactor evidence="9">
        <name>[4Fe-4S] cluster</name>
        <dbReference type="ChEBI" id="CHEBI:49883"/>
    </cofactor>
    <text evidence="9">Binds 2 [4Fe-4S] clusters per subunit. One cluster is coordinated with 3 cysteines and an exchangeable S-adenosyl-L-methionine.</text>
</comment>
<dbReference type="SFLD" id="SFLDG01058">
    <property type="entry name" value="lipoyl_synthase_like"/>
    <property type="match status" value="1"/>
</dbReference>
<feature type="binding site" evidence="9">
    <location>
        <position position="45"/>
    </location>
    <ligand>
        <name>[4Fe-4S] cluster</name>
        <dbReference type="ChEBI" id="CHEBI:49883"/>
        <label>1</label>
    </ligand>
</feature>
<evidence type="ECO:0000313" key="11">
    <source>
        <dbReference type="EMBL" id="PID56928.1"/>
    </source>
</evidence>
<dbReference type="InterPro" id="IPR003698">
    <property type="entry name" value="Lipoyl_synth"/>
</dbReference>
<dbReference type="NCBIfam" id="NF009544">
    <property type="entry name" value="PRK12928.1"/>
    <property type="match status" value="1"/>
</dbReference>
<dbReference type="InterPro" id="IPR006638">
    <property type="entry name" value="Elp3/MiaA/NifB-like_rSAM"/>
</dbReference>
<evidence type="ECO:0000256" key="8">
    <source>
        <dbReference type="ARBA" id="ARBA00047326"/>
    </source>
</evidence>
<dbReference type="InterPro" id="IPR013785">
    <property type="entry name" value="Aldolase_TIM"/>
</dbReference>
<sequence length="284" mass="32068">MRKHPPWIKVKISANDEFVRMRRLVASQALHTVCESAACPNIGECWGRGTATFMILGGNCSRNCRFCDVRAAHPEPVDPQEPERVAKAIRTLALKHAVITSVTRDDLPDGGSQFWADTIGRIRELNPTCRIEVLIPDFQGDRRALERIVNAGPDILGHNLETVWRLYPQARPQADYQQSLQLLKRAKEAGCITKSGVMLGMGERECEVREVLQDMRQAGCDILTFGQYLQPTRQHLPVVRYWTPEEFQCLKEEGNALGFLHIESGPLVRSSYHADRVNLAKRLS</sequence>
<evidence type="ECO:0000256" key="2">
    <source>
        <dbReference type="ARBA" id="ARBA00022490"/>
    </source>
</evidence>
<dbReference type="Pfam" id="PF04055">
    <property type="entry name" value="Radical_SAM"/>
    <property type="match status" value="1"/>
</dbReference>
<feature type="binding site" evidence="9">
    <location>
        <position position="39"/>
    </location>
    <ligand>
        <name>[4Fe-4S] cluster</name>
        <dbReference type="ChEBI" id="CHEBI:49883"/>
        <label>1</label>
    </ligand>
</feature>
<dbReference type="NCBIfam" id="TIGR00510">
    <property type="entry name" value="lipA"/>
    <property type="match status" value="1"/>
</dbReference>
<dbReference type="FunFam" id="3.20.20.70:FF:000040">
    <property type="entry name" value="Lipoyl synthase"/>
    <property type="match status" value="1"/>
</dbReference>
<dbReference type="HAMAP" id="MF_00206">
    <property type="entry name" value="Lipoyl_synth"/>
    <property type="match status" value="1"/>
</dbReference>
<dbReference type="SFLD" id="SFLDF00271">
    <property type="entry name" value="lipoyl_synthase"/>
    <property type="match status" value="1"/>
</dbReference>
<dbReference type="PIRSF" id="PIRSF005963">
    <property type="entry name" value="Lipoyl_synth"/>
    <property type="match status" value="1"/>
</dbReference>
<keyword evidence="3 9" id="KW-0808">Transferase</keyword>
<dbReference type="Proteomes" id="UP000229740">
    <property type="component" value="Unassembled WGS sequence"/>
</dbReference>
<evidence type="ECO:0000256" key="3">
    <source>
        <dbReference type="ARBA" id="ARBA00022679"/>
    </source>
</evidence>
<evidence type="ECO:0000256" key="5">
    <source>
        <dbReference type="ARBA" id="ARBA00022723"/>
    </source>
</evidence>
<proteinExistence type="inferred from homology"/>
<feature type="domain" description="Radical SAM core" evidence="10">
    <location>
        <begin position="45"/>
        <end position="260"/>
    </location>
</feature>
<dbReference type="PANTHER" id="PTHR10949">
    <property type="entry name" value="LIPOYL SYNTHASE"/>
    <property type="match status" value="1"/>
</dbReference>
<dbReference type="NCBIfam" id="NF004019">
    <property type="entry name" value="PRK05481.1"/>
    <property type="match status" value="1"/>
</dbReference>
<feature type="binding site" evidence="9">
    <location>
        <position position="64"/>
    </location>
    <ligand>
        <name>[4Fe-4S] cluster</name>
        <dbReference type="ChEBI" id="CHEBI:49883"/>
        <label>2</label>
        <note>4Fe-4S-S-AdoMet</note>
    </ligand>
</feature>
<dbReference type="GO" id="GO:0046872">
    <property type="term" value="F:metal ion binding"/>
    <property type="evidence" value="ECO:0007669"/>
    <property type="project" value="UniProtKB-KW"/>
</dbReference>
<dbReference type="UniPathway" id="UPA00538">
    <property type="reaction ID" value="UER00593"/>
</dbReference>
<dbReference type="SMART" id="SM00729">
    <property type="entry name" value="Elp3"/>
    <property type="match status" value="1"/>
</dbReference>
<dbReference type="EMBL" id="PDPS01000030">
    <property type="protein sequence ID" value="PID56928.1"/>
    <property type="molecule type" value="Genomic_DNA"/>
</dbReference>
<evidence type="ECO:0000256" key="1">
    <source>
        <dbReference type="ARBA" id="ARBA00022485"/>
    </source>
</evidence>
<dbReference type="SUPFAM" id="SSF102114">
    <property type="entry name" value="Radical SAM enzymes"/>
    <property type="match status" value="1"/>
</dbReference>
<evidence type="ECO:0000256" key="4">
    <source>
        <dbReference type="ARBA" id="ARBA00022691"/>
    </source>
</evidence>
<comment type="subcellular location">
    <subcellularLocation>
        <location evidence="9">Cytoplasm</location>
    </subcellularLocation>
</comment>
<evidence type="ECO:0000259" key="10">
    <source>
        <dbReference type="PROSITE" id="PS51918"/>
    </source>
</evidence>
<evidence type="ECO:0000256" key="9">
    <source>
        <dbReference type="HAMAP-Rule" id="MF_00206"/>
    </source>
</evidence>
<comment type="catalytic activity">
    <reaction evidence="8 9">
        <text>[[Fe-S] cluster scaffold protein carrying a second [4Fe-4S](2+) cluster] + N(6)-octanoyl-L-lysyl-[protein] + 2 oxidized [2Fe-2S]-[ferredoxin] + 2 S-adenosyl-L-methionine + 4 H(+) = [[Fe-S] cluster scaffold protein] + N(6)-[(R)-dihydrolipoyl]-L-lysyl-[protein] + 4 Fe(3+) + 2 hydrogen sulfide + 2 5'-deoxyadenosine + 2 L-methionine + 2 reduced [2Fe-2S]-[ferredoxin]</text>
        <dbReference type="Rhea" id="RHEA:16585"/>
        <dbReference type="Rhea" id="RHEA-COMP:9928"/>
        <dbReference type="Rhea" id="RHEA-COMP:10000"/>
        <dbReference type="Rhea" id="RHEA-COMP:10001"/>
        <dbReference type="Rhea" id="RHEA-COMP:10475"/>
        <dbReference type="Rhea" id="RHEA-COMP:14568"/>
        <dbReference type="Rhea" id="RHEA-COMP:14569"/>
        <dbReference type="ChEBI" id="CHEBI:15378"/>
        <dbReference type="ChEBI" id="CHEBI:17319"/>
        <dbReference type="ChEBI" id="CHEBI:29034"/>
        <dbReference type="ChEBI" id="CHEBI:29919"/>
        <dbReference type="ChEBI" id="CHEBI:33722"/>
        <dbReference type="ChEBI" id="CHEBI:33737"/>
        <dbReference type="ChEBI" id="CHEBI:33738"/>
        <dbReference type="ChEBI" id="CHEBI:57844"/>
        <dbReference type="ChEBI" id="CHEBI:59789"/>
        <dbReference type="ChEBI" id="CHEBI:78809"/>
        <dbReference type="ChEBI" id="CHEBI:83100"/>
        <dbReference type="EC" id="2.8.1.8"/>
    </reaction>
</comment>
<dbReference type="InterPro" id="IPR007197">
    <property type="entry name" value="rSAM"/>
</dbReference>
<feature type="binding site" evidence="9">
    <location>
        <position position="67"/>
    </location>
    <ligand>
        <name>[4Fe-4S] cluster</name>
        <dbReference type="ChEBI" id="CHEBI:49883"/>
        <label>2</label>
        <note>4Fe-4S-S-AdoMet</note>
    </ligand>
</feature>
<evidence type="ECO:0000256" key="7">
    <source>
        <dbReference type="ARBA" id="ARBA00023014"/>
    </source>
</evidence>
<dbReference type="AlphaFoldDB" id="A0A2G6E563"/>
<comment type="caution">
    <text evidence="11">The sequence shown here is derived from an EMBL/GenBank/DDBJ whole genome shotgun (WGS) entry which is preliminary data.</text>
</comment>
<dbReference type="InterPro" id="IPR058240">
    <property type="entry name" value="rSAM_sf"/>
</dbReference>
<dbReference type="GO" id="GO:0016992">
    <property type="term" value="F:lipoate synthase activity"/>
    <property type="evidence" value="ECO:0007669"/>
    <property type="project" value="UniProtKB-UniRule"/>
</dbReference>
<feature type="binding site" evidence="9">
    <location>
        <position position="34"/>
    </location>
    <ligand>
        <name>[4Fe-4S] cluster</name>
        <dbReference type="ChEBI" id="CHEBI:49883"/>
        <label>1</label>
    </ligand>
</feature>
<reference evidence="11 12" key="1">
    <citation type="submission" date="2017-10" db="EMBL/GenBank/DDBJ databases">
        <title>Novel microbial diversity and functional potential in the marine mammal oral microbiome.</title>
        <authorList>
            <person name="Dudek N.K."/>
            <person name="Sun C.L."/>
            <person name="Burstein D."/>
            <person name="Kantor R.S."/>
            <person name="Aliaga Goltsman D.S."/>
            <person name="Bik E.M."/>
            <person name="Thomas B.C."/>
            <person name="Banfield J.F."/>
            <person name="Relman D.A."/>
        </authorList>
    </citation>
    <scope>NUCLEOTIDE SEQUENCE [LARGE SCALE GENOMIC DNA]</scope>
    <source>
        <strain evidence="11">DOLZORAL124_49_17</strain>
    </source>
</reference>